<evidence type="ECO:0000313" key="7">
    <source>
        <dbReference type="EMBL" id="OKP11821.1"/>
    </source>
</evidence>
<accession>A0A1Q5UH81</accession>
<organism evidence="7 8">
    <name type="scientific">Penicillium subrubescens</name>
    <dbReference type="NCBI Taxonomy" id="1316194"/>
    <lineage>
        <taxon>Eukaryota</taxon>
        <taxon>Fungi</taxon>
        <taxon>Dikarya</taxon>
        <taxon>Ascomycota</taxon>
        <taxon>Pezizomycotina</taxon>
        <taxon>Eurotiomycetes</taxon>
        <taxon>Eurotiomycetidae</taxon>
        <taxon>Eurotiales</taxon>
        <taxon>Aspergillaceae</taxon>
        <taxon>Penicillium</taxon>
    </lineage>
</organism>
<evidence type="ECO:0000256" key="4">
    <source>
        <dbReference type="ARBA" id="ARBA00022827"/>
    </source>
</evidence>
<dbReference type="GO" id="GO:0016491">
    <property type="term" value="F:oxidoreductase activity"/>
    <property type="evidence" value="ECO:0007669"/>
    <property type="project" value="UniProtKB-KW"/>
</dbReference>
<comment type="caution">
    <text evidence="7">The sequence shown here is derived from an EMBL/GenBank/DDBJ whole genome shotgun (WGS) entry which is preliminary data.</text>
</comment>
<dbReference type="InterPro" id="IPR001433">
    <property type="entry name" value="OxRdtase_FAD/NAD-bd"/>
</dbReference>
<protein>
    <submittedName>
        <fullName evidence="7">NADH-cytochrome b5 reductase 1</fullName>
    </submittedName>
</protein>
<comment type="cofactor">
    <cofactor evidence="1">
        <name>FAD</name>
        <dbReference type="ChEBI" id="CHEBI:57692"/>
    </cofactor>
</comment>
<keyword evidence="4" id="KW-0274">FAD</keyword>
<evidence type="ECO:0000256" key="3">
    <source>
        <dbReference type="ARBA" id="ARBA00022630"/>
    </source>
</evidence>
<dbReference type="PANTHER" id="PTHR19370:SF178">
    <property type="entry name" value="CYTOCHROME-B5 REDUCTASE"/>
    <property type="match status" value="1"/>
</dbReference>
<dbReference type="PANTHER" id="PTHR19370">
    <property type="entry name" value="NADH-CYTOCHROME B5 REDUCTASE"/>
    <property type="match status" value="1"/>
</dbReference>
<dbReference type="Pfam" id="PF00175">
    <property type="entry name" value="NAD_binding_1"/>
    <property type="match status" value="1"/>
</dbReference>
<dbReference type="Proteomes" id="UP000186955">
    <property type="component" value="Unassembled WGS sequence"/>
</dbReference>
<dbReference type="SUPFAM" id="SSF52343">
    <property type="entry name" value="Ferredoxin reductase-like, C-terminal NADP-linked domain"/>
    <property type="match status" value="1"/>
</dbReference>
<dbReference type="CDD" id="cd06183">
    <property type="entry name" value="cyt_b5_reduct_like"/>
    <property type="match status" value="1"/>
</dbReference>
<evidence type="ECO:0000256" key="2">
    <source>
        <dbReference type="ARBA" id="ARBA00006105"/>
    </source>
</evidence>
<dbReference type="InterPro" id="IPR001834">
    <property type="entry name" value="CBR-like"/>
</dbReference>
<evidence type="ECO:0000256" key="5">
    <source>
        <dbReference type="ARBA" id="ARBA00023002"/>
    </source>
</evidence>
<name>A0A1Q5UH81_9EURO</name>
<keyword evidence="8" id="KW-1185">Reference proteome</keyword>
<dbReference type="GO" id="GO:0005783">
    <property type="term" value="C:endoplasmic reticulum"/>
    <property type="evidence" value="ECO:0007669"/>
    <property type="project" value="TreeGrafter"/>
</dbReference>
<feature type="domain" description="Oxidoreductase FAD/NAD(P)-binding" evidence="6">
    <location>
        <begin position="1"/>
        <end position="82"/>
    </location>
</feature>
<evidence type="ECO:0000256" key="1">
    <source>
        <dbReference type="ARBA" id="ARBA00001974"/>
    </source>
</evidence>
<gene>
    <name evidence="7" type="ORF">PENSUB_2687</name>
</gene>
<dbReference type="InterPro" id="IPR039261">
    <property type="entry name" value="FNR_nucleotide-bd"/>
</dbReference>
<comment type="similarity">
    <text evidence="2">Belongs to the flavoprotein pyridine nucleotide cytochrome reductase family.</text>
</comment>
<dbReference type="STRING" id="1316194.A0A1Q5UH81"/>
<evidence type="ECO:0000313" key="8">
    <source>
        <dbReference type="Proteomes" id="UP000186955"/>
    </source>
</evidence>
<dbReference type="Gene3D" id="3.40.50.80">
    <property type="entry name" value="Nucleotide-binding domain of ferredoxin-NADP reductase (FNR) module"/>
    <property type="match status" value="1"/>
</dbReference>
<sequence length="107" mass="11784">MSLLYANNTEEDILLRKELDEFVMRFLSKFQVQHVLSQAGEGWKGHRGFVSPDLINKYMAPADETNKTLLCGPPPMVNATKKALGGLGWKDPGVFVQGYGSGLVSNL</sequence>
<keyword evidence="3" id="KW-0285">Flavoprotein</keyword>
<evidence type="ECO:0000259" key="6">
    <source>
        <dbReference type="Pfam" id="PF00175"/>
    </source>
</evidence>
<dbReference type="EMBL" id="MNBE01000273">
    <property type="protein sequence ID" value="OKP11821.1"/>
    <property type="molecule type" value="Genomic_DNA"/>
</dbReference>
<keyword evidence="5" id="KW-0560">Oxidoreductase</keyword>
<dbReference type="AlphaFoldDB" id="A0A1Q5UH81"/>
<proteinExistence type="inferred from homology"/>
<reference evidence="7 8" key="1">
    <citation type="submission" date="2016-10" db="EMBL/GenBank/DDBJ databases">
        <title>Genome sequence of the ascomycete fungus Penicillium subrubescens.</title>
        <authorList>
            <person name="De Vries R.P."/>
            <person name="Peng M."/>
            <person name="Dilokpimol A."/>
            <person name="Hilden K."/>
            <person name="Makela M.R."/>
            <person name="Grigoriev I."/>
            <person name="Riley R."/>
            <person name="Granchi Z."/>
        </authorList>
    </citation>
    <scope>NUCLEOTIDE SEQUENCE [LARGE SCALE GENOMIC DNA]</scope>
    <source>
        <strain evidence="7 8">CBS 132785</strain>
    </source>
</reference>